<dbReference type="SUPFAM" id="SSF53850">
    <property type="entry name" value="Periplasmic binding protein-like II"/>
    <property type="match status" value="1"/>
</dbReference>
<evidence type="ECO:0000313" key="4">
    <source>
        <dbReference type="Proteomes" id="UP001589865"/>
    </source>
</evidence>
<sequence>MPHRPSEPLSRRLTLFSPLALLAAPRLAAAQTGAGQAATWPDRAVRIIVPYTPGGAADIAARLMGERLTPLWKQPVVVENRAGGNGIVGTEVVAKSPPDGLNLACVSVVHAVNVALYNTPYDALDDFTVVTVIYSVPLVMVAAPDFPANTPAEAAALMKREPARANFAGTGGTVHLAGAMFAARTKQDIEHVPYRGSTAAHPDLMAGRVSVMFDTLPAVLGHVQSGKLKALAVTSPARLPTLPSVPTMIESGFDGFEASTWGAILGPKGMPAPVVDKIAADTRAVFADDAMHARLDALGATAVCNPPTEATAFVRSEISKWSAVAKQAGIERQ</sequence>
<feature type="signal peptide" evidence="2">
    <location>
        <begin position="1"/>
        <end position="28"/>
    </location>
</feature>
<feature type="chain" id="PRO_5046005154" evidence="2">
    <location>
        <begin position="29"/>
        <end position="333"/>
    </location>
</feature>
<keyword evidence="4" id="KW-1185">Reference proteome</keyword>
<keyword evidence="2" id="KW-0732">Signal</keyword>
<dbReference type="InterPro" id="IPR042100">
    <property type="entry name" value="Bug_dom1"/>
</dbReference>
<reference evidence="3 4" key="1">
    <citation type="submission" date="2024-09" db="EMBL/GenBank/DDBJ databases">
        <authorList>
            <person name="Sun Q."/>
            <person name="Mori K."/>
        </authorList>
    </citation>
    <scope>NUCLEOTIDE SEQUENCE [LARGE SCALE GENOMIC DNA]</scope>
    <source>
        <strain evidence="3 4">TBRC 5777</strain>
    </source>
</reference>
<dbReference type="CDD" id="cd13578">
    <property type="entry name" value="PBP2_Bug27"/>
    <property type="match status" value="1"/>
</dbReference>
<comment type="similarity">
    <text evidence="1">Belongs to the UPF0065 (bug) family.</text>
</comment>
<dbReference type="Proteomes" id="UP001589865">
    <property type="component" value="Unassembled WGS sequence"/>
</dbReference>
<dbReference type="PIRSF" id="PIRSF017082">
    <property type="entry name" value="YflP"/>
    <property type="match status" value="1"/>
</dbReference>
<dbReference type="EMBL" id="JBHLUN010000001">
    <property type="protein sequence ID" value="MFC0406793.1"/>
    <property type="molecule type" value="Genomic_DNA"/>
</dbReference>
<comment type="caution">
    <text evidence="3">The sequence shown here is derived from an EMBL/GenBank/DDBJ whole genome shotgun (WGS) entry which is preliminary data.</text>
</comment>
<organism evidence="3 4">
    <name type="scientific">Roseomonas elaeocarpi</name>
    <dbReference type="NCBI Taxonomy" id="907779"/>
    <lineage>
        <taxon>Bacteria</taxon>
        <taxon>Pseudomonadati</taxon>
        <taxon>Pseudomonadota</taxon>
        <taxon>Alphaproteobacteria</taxon>
        <taxon>Acetobacterales</taxon>
        <taxon>Roseomonadaceae</taxon>
        <taxon>Roseomonas</taxon>
    </lineage>
</organism>
<dbReference type="InterPro" id="IPR005064">
    <property type="entry name" value="BUG"/>
</dbReference>
<evidence type="ECO:0000256" key="1">
    <source>
        <dbReference type="ARBA" id="ARBA00006987"/>
    </source>
</evidence>
<dbReference type="PANTHER" id="PTHR42928">
    <property type="entry name" value="TRICARBOXYLATE-BINDING PROTEIN"/>
    <property type="match status" value="1"/>
</dbReference>
<proteinExistence type="inferred from homology"/>
<accession>A0ABV6JM54</accession>
<dbReference type="Pfam" id="PF03401">
    <property type="entry name" value="TctC"/>
    <property type="match status" value="1"/>
</dbReference>
<dbReference type="PANTHER" id="PTHR42928:SF5">
    <property type="entry name" value="BLR1237 PROTEIN"/>
    <property type="match status" value="1"/>
</dbReference>
<dbReference type="RefSeq" id="WP_377042477.1">
    <property type="nucleotide sequence ID" value="NZ_JBHLUN010000001.1"/>
</dbReference>
<evidence type="ECO:0000256" key="2">
    <source>
        <dbReference type="SAM" id="SignalP"/>
    </source>
</evidence>
<dbReference type="Gene3D" id="3.40.190.150">
    <property type="entry name" value="Bordetella uptake gene, domain 1"/>
    <property type="match status" value="1"/>
</dbReference>
<gene>
    <name evidence="3" type="ORF">ACFFGY_00945</name>
</gene>
<evidence type="ECO:0000313" key="3">
    <source>
        <dbReference type="EMBL" id="MFC0406793.1"/>
    </source>
</evidence>
<name>A0ABV6JM54_9PROT</name>
<protein>
    <submittedName>
        <fullName evidence="3">Tripartite tricarboxylate transporter substrate binding protein</fullName>
    </submittedName>
</protein>
<dbReference type="Gene3D" id="3.40.190.10">
    <property type="entry name" value="Periplasmic binding protein-like II"/>
    <property type="match status" value="1"/>
</dbReference>